<dbReference type="InterPro" id="IPR019734">
    <property type="entry name" value="TPR_rpt"/>
</dbReference>
<evidence type="ECO:0000256" key="1">
    <source>
        <dbReference type="PROSITE-ProRule" id="PRU00339"/>
    </source>
</evidence>
<dbReference type="SUPFAM" id="SSF48452">
    <property type="entry name" value="TPR-like"/>
    <property type="match status" value="1"/>
</dbReference>
<feature type="compositionally biased region" description="Low complexity" evidence="2">
    <location>
        <begin position="362"/>
        <end position="380"/>
    </location>
</feature>
<dbReference type="Proteomes" id="UP001462640">
    <property type="component" value="Unassembled WGS sequence"/>
</dbReference>
<evidence type="ECO:0000313" key="5">
    <source>
        <dbReference type="EMBL" id="MEO3711768.1"/>
    </source>
</evidence>
<name>A0ABV0G9N8_9BURK</name>
<feature type="chain" id="PRO_5045374295" evidence="4">
    <location>
        <begin position="26"/>
        <end position="388"/>
    </location>
</feature>
<proteinExistence type="predicted"/>
<dbReference type="EMBL" id="JBDPZC010000001">
    <property type="protein sequence ID" value="MEO3711768.1"/>
    <property type="molecule type" value="Genomic_DNA"/>
</dbReference>
<feature type="signal peptide" evidence="4">
    <location>
        <begin position="1"/>
        <end position="25"/>
    </location>
</feature>
<evidence type="ECO:0000256" key="3">
    <source>
        <dbReference type="SAM" id="Phobius"/>
    </source>
</evidence>
<keyword evidence="4" id="KW-0732">Signal</keyword>
<keyword evidence="1" id="KW-0802">TPR repeat</keyword>
<keyword evidence="6" id="KW-1185">Reference proteome</keyword>
<evidence type="ECO:0000256" key="2">
    <source>
        <dbReference type="SAM" id="MobiDB-lite"/>
    </source>
</evidence>
<comment type="caution">
    <text evidence="5">The sequence shown here is derived from an EMBL/GenBank/DDBJ whole genome shotgun (WGS) entry which is preliminary data.</text>
</comment>
<organism evidence="5 6">
    <name type="scientific">Roseateles flavus</name>
    <dbReference type="NCBI Taxonomy" id="3149041"/>
    <lineage>
        <taxon>Bacteria</taxon>
        <taxon>Pseudomonadati</taxon>
        <taxon>Pseudomonadota</taxon>
        <taxon>Betaproteobacteria</taxon>
        <taxon>Burkholderiales</taxon>
        <taxon>Sphaerotilaceae</taxon>
        <taxon>Roseateles</taxon>
    </lineage>
</organism>
<feature type="compositionally biased region" description="Basic and acidic residues" evidence="2">
    <location>
        <begin position="139"/>
        <end position="148"/>
    </location>
</feature>
<feature type="region of interest" description="Disordered" evidence="2">
    <location>
        <begin position="117"/>
        <end position="148"/>
    </location>
</feature>
<keyword evidence="3" id="KW-0472">Membrane</keyword>
<feature type="region of interest" description="Disordered" evidence="2">
    <location>
        <begin position="331"/>
        <end position="388"/>
    </location>
</feature>
<dbReference type="Gene3D" id="1.25.40.10">
    <property type="entry name" value="Tetratricopeptide repeat domain"/>
    <property type="match status" value="1"/>
</dbReference>
<dbReference type="InterPro" id="IPR011990">
    <property type="entry name" value="TPR-like_helical_dom_sf"/>
</dbReference>
<dbReference type="RefSeq" id="WP_347605973.1">
    <property type="nucleotide sequence ID" value="NZ_JBDPZC010000001.1"/>
</dbReference>
<dbReference type="PROSITE" id="PS50005">
    <property type="entry name" value="TPR"/>
    <property type="match status" value="1"/>
</dbReference>
<keyword evidence="3" id="KW-0812">Transmembrane</keyword>
<reference evidence="5 6" key="1">
    <citation type="submission" date="2024-05" db="EMBL/GenBank/DDBJ databases">
        <title>Roseateles sp. 2.12 16S ribosomal RNA gene Genome sequencing and assembly.</title>
        <authorList>
            <person name="Woo H."/>
        </authorList>
    </citation>
    <scope>NUCLEOTIDE SEQUENCE [LARGE SCALE GENOMIC DNA]</scope>
    <source>
        <strain evidence="5 6">2.12</strain>
    </source>
</reference>
<feature type="region of interest" description="Disordered" evidence="2">
    <location>
        <begin position="264"/>
        <end position="287"/>
    </location>
</feature>
<accession>A0ABV0G9N8</accession>
<gene>
    <name evidence="5" type="ORF">ABDJ40_03205</name>
</gene>
<evidence type="ECO:0000256" key="4">
    <source>
        <dbReference type="SAM" id="SignalP"/>
    </source>
</evidence>
<feature type="compositionally biased region" description="Basic and acidic residues" evidence="2">
    <location>
        <begin position="264"/>
        <end position="278"/>
    </location>
</feature>
<dbReference type="Pfam" id="PF14559">
    <property type="entry name" value="TPR_19"/>
    <property type="match status" value="1"/>
</dbReference>
<feature type="compositionally biased region" description="Low complexity" evidence="2">
    <location>
        <begin position="129"/>
        <end position="138"/>
    </location>
</feature>
<keyword evidence="3" id="KW-1133">Transmembrane helix</keyword>
<feature type="repeat" description="TPR" evidence="1">
    <location>
        <begin position="58"/>
        <end position="91"/>
    </location>
</feature>
<protein>
    <submittedName>
        <fullName evidence="5">Tetratricopeptide repeat protein</fullName>
    </submittedName>
</protein>
<sequence length="388" mass="40971">MKTASRRHAWVLAAVLLCSAGLAQAGTKEDIAADMRAQRWTQAEQKLDGVLRKHPENALAHFWLAEVKFEQGQIDAAKAELQKARELDPSESFASKKVMIQRIDQAQGGPIRLDAPARPQALPQPAPAAVPAAEVPRGVAREETREERREASSGGISWFWLLVLGGVGFVLWRKLRRSVAGNTPADVERWRGALMEAHKDLGDAVAAADANPAFSPEQKLATYDRVRKAQADISAHIGTLATRRDFAETESLILRSRDIAAEIRGEEKPSDKALRMQEARMQAEAQARAQGPGYGYGGQPGYGGGGLGGALGTAAAVGVGVAIGSMMSGSAEASERHRRHADDGSGGGGYIPFDNGSSNDLDLGGSDAGASWDSGGSDIDVGGGGDFD</sequence>
<evidence type="ECO:0000313" key="6">
    <source>
        <dbReference type="Proteomes" id="UP001462640"/>
    </source>
</evidence>
<feature type="transmembrane region" description="Helical" evidence="3">
    <location>
        <begin position="155"/>
        <end position="172"/>
    </location>
</feature>